<reference evidence="1" key="1">
    <citation type="submission" date="2016-02" db="EMBL/GenBank/DDBJ databases">
        <title>WGS assembly of Manihot esculenta.</title>
        <authorList>
            <person name="Bredeson J.V."/>
            <person name="Prochnik S.E."/>
            <person name="Lyons J.B."/>
            <person name="Schmutz J."/>
            <person name="Grimwood J."/>
            <person name="Vrebalov J."/>
            <person name="Bart R.S."/>
            <person name="Amuge T."/>
            <person name="Ferguson M.E."/>
            <person name="Green R."/>
            <person name="Putnam N."/>
            <person name="Stites J."/>
            <person name="Rounsley S."/>
            <person name="Rokhsar D.S."/>
        </authorList>
    </citation>
    <scope>NUCLEOTIDE SEQUENCE [LARGE SCALE GENOMIC DNA]</scope>
    <source>
        <tissue evidence="1">Leaf</tissue>
    </source>
</reference>
<organism evidence="1">
    <name type="scientific">Manihot esculenta</name>
    <name type="common">Cassava</name>
    <name type="synonym">Jatropha manihot</name>
    <dbReference type="NCBI Taxonomy" id="3983"/>
    <lineage>
        <taxon>Eukaryota</taxon>
        <taxon>Viridiplantae</taxon>
        <taxon>Streptophyta</taxon>
        <taxon>Embryophyta</taxon>
        <taxon>Tracheophyta</taxon>
        <taxon>Spermatophyta</taxon>
        <taxon>Magnoliopsida</taxon>
        <taxon>eudicotyledons</taxon>
        <taxon>Gunneridae</taxon>
        <taxon>Pentapetalae</taxon>
        <taxon>rosids</taxon>
        <taxon>fabids</taxon>
        <taxon>Malpighiales</taxon>
        <taxon>Euphorbiaceae</taxon>
        <taxon>Crotonoideae</taxon>
        <taxon>Manihoteae</taxon>
        <taxon>Manihot</taxon>
    </lineage>
</organism>
<dbReference type="EMBL" id="CM004387">
    <property type="protein sequence ID" value="OAY62187.1"/>
    <property type="molecule type" value="Genomic_DNA"/>
</dbReference>
<evidence type="ECO:0000313" key="1">
    <source>
        <dbReference type="EMBL" id="OAY62187.1"/>
    </source>
</evidence>
<gene>
    <name evidence="1" type="ORF">MANES_01G248200</name>
</gene>
<proteinExistence type="predicted"/>
<accession>A0A2C9WPB1</accession>
<dbReference type="AlphaFoldDB" id="A0A2C9WPB1"/>
<protein>
    <submittedName>
        <fullName evidence="1">Uncharacterized protein</fullName>
    </submittedName>
</protein>
<name>A0A2C9WPB1_MANES</name>
<sequence>MSRRSKKAYHLISVNDWGEKNTILAGRERVQEEEKEWGPQILCILHIE</sequence>